<protein>
    <recommendedName>
        <fullName evidence="3">Peptidoglycan binding domain-containing protein</fullName>
    </recommendedName>
</protein>
<dbReference type="RefSeq" id="WP_203806353.1">
    <property type="nucleotide sequence ID" value="NZ_BOMY01000022.1"/>
</dbReference>
<name>A0A919NKS9_9ACTN</name>
<dbReference type="EMBL" id="BOMY01000022">
    <property type="protein sequence ID" value="GIF20596.1"/>
    <property type="molecule type" value="Genomic_DNA"/>
</dbReference>
<dbReference type="Proteomes" id="UP000623608">
    <property type="component" value="Unassembled WGS sequence"/>
</dbReference>
<evidence type="ECO:0000313" key="1">
    <source>
        <dbReference type="EMBL" id="GIF20596.1"/>
    </source>
</evidence>
<sequence>MIVAVVVIVVGAVVAIKMMRRPELTPSGRTIAGVPVGGLDEKKVRAAVESQVRARVEQPVTVQVTGTDATFTINPVAAGLALDVAATVRAAFAASGDAVVITDAAELRAALSAHREAATDTVVKLATPVPRLEAKGDASFTSSTKGVQRTEGTAGWSIDPASAAPAVVAAVQAGRPEASVAGTTTAPGGDLAGVNQLIGTFTTYHPCCAPRVTNIHLIAKIVDGTVIAPGTTFSLNEKVGERTRDRGFVPAPAIVTGELEDQIGGGISQFSTTLFNSAWFAGLPILKHQPHSKYISRYPPGREATLDWGNIDQVIRNDTAAPVVIRTATTDTSVTVALYGSTGKRKVVSETGPRSPGTDGGFSIRVTRTVYDDGAETGTTTLRWRYTGLD</sequence>
<dbReference type="InterPro" id="IPR007391">
    <property type="entry name" value="Vancomycin_resist_VanW"/>
</dbReference>
<proteinExistence type="predicted"/>
<reference evidence="1" key="1">
    <citation type="submission" date="2021-01" db="EMBL/GenBank/DDBJ databases">
        <title>Whole genome shotgun sequence of Actinoplanes tereljensis NBRC 105297.</title>
        <authorList>
            <person name="Komaki H."/>
            <person name="Tamura T."/>
        </authorList>
    </citation>
    <scope>NUCLEOTIDE SEQUENCE</scope>
    <source>
        <strain evidence="1">NBRC 105297</strain>
    </source>
</reference>
<gene>
    <name evidence="1" type="ORF">Ate02nite_33260</name>
</gene>
<dbReference type="InterPro" id="IPR052913">
    <property type="entry name" value="Glycopeptide_resist_protein"/>
</dbReference>
<keyword evidence="2" id="KW-1185">Reference proteome</keyword>
<dbReference type="PANTHER" id="PTHR35788:SF1">
    <property type="entry name" value="EXPORTED PROTEIN"/>
    <property type="match status" value="1"/>
</dbReference>
<dbReference type="AlphaFoldDB" id="A0A919NKS9"/>
<comment type="caution">
    <text evidence="1">The sequence shown here is derived from an EMBL/GenBank/DDBJ whole genome shotgun (WGS) entry which is preliminary data.</text>
</comment>
<evidence type="ECO:0008006" key="3">
    <source>
        <dbReference type="Google" id="ProtNLM"/>
    </source>
</evidence>
<accession>A0A919NKS9</accession>
<evidence type="ECO:0000313" key="2">
    <source>
        <dbReference type="Proteomes" id="UP000623608"/>
    </source>
</evidence>
<dbReference type="Pfam" id="PF04294">
    <property type="entry name" value="VanW"/>
    <property type="match status" value="1"/>
</dbReference>
<dbReference type="PANTHER" id="PTHR35788">
    <property type="entry name" value="EXPORTED PROTEIN-RELATED"/>
    <property type="match status" value="1"/>
</dbReference>
<organism evidence="1 2">
    <name type="scientific">Paractinoplanes tereljensis</name>
    <dbReference type="NCBI Taxonomy" id="571912"/>
    <lineage>
        <taxon>Bacteria</taxon>
        <taxon>Bacillati</taxon>
        <taxon>Actinomycetota</taxon>
        <taxon>Actinomycetes</taxon>
        <taxon>Micromonosporales</taxon>
        <taxon>Micromonosporaceae</taxon>
        <taxon>Paractinoplanes</taxon>
    </lineage>
</organism>